<dbReference type="InterPro" id="IPR025927">
    <property type="entry name" value="Znf_KANL2-like"/>
</dbReference>
<evidence type="ECO:0000256" key="3">
    <source>
        <dbReference type="SAM" id="MobiDB-lite"/>
    </source>
</evidence>
<protein>
    <submittedName>
        <fullName evidence="7">Zf-C3Hc3H domain-containing protein</fullName>
    </submittedName>
</protein>
<gene>
    <name evidence="5" type="ORF">GPUH_LOCUS14745</name>
</gene>
<feature type="region of interest" description="Disordered" evidence="3">
    <location>
        <begin position="364"/>
        <end position="394"/>
    </location>
</feature>
<evidence type="ECO:0000313" key="6">
    <source>
        <dbReference type="Proteomes" id="UP000271098"/>
    </source>
</evidence>
<feature type="compositionally biased region" description="Polar residues" evidence="3">
    <location>
        <begin position="1"/>
        <end position="12"/>
    </location>
</feature>
<dbReference type="PANTHER" id="PTHR16198:SF2">
    <property type="entry name" value="INO80 COMPLEX SUBUNIT D"/>
    <property type="match status" value="1"/>
</dbReference>
<organism evidence="7">
    <name type="scientific">Gongylonema pulchrum</name>
    <dbReference type="NCBI Taxonomy" id="637853"/>
    <lineage>
        <taxon>Eukaryota</taxon>
        <taxon>Metazoa</taxon>
        <taxon>Ecdysozoa</taxon>
        <taxon>Nematoda</taxon>
        <taxon>Chromadorea</taxon>
        <taxon>Rhabditida</taxon>
        <taxon>Spirurina</taxon>
        <taxon>Spiruromorpha</taxon>
        <taxon>Spiruroidea</taxon>
        <taxon>Gongylonematidae</taxon>
        <taxon>Gongylonema</taxon>
    </lineage>
</organism>
<dbReference type="GO" id="GO:0005634">
    <property type="term" value="C:nucleus"/>
    <property type="evidence" value="ECO:0007669"/>
    <property type="project" value="UniProtKB-SubCell"/>
</dbReference>
<feature type="region of interest" description="Disordered" evidence="3">
    <location>
        <begin position="267"/>
        <end position="288"/>
    </location>
</feature>
<dbReference type="OrthoDB" id="10038011at2759"/>
<feature type="domain" description="KANL2-like probable zinc-finger" evidence="4">
    <location>
        <begin position="295"/>
        <end position="356"/>
    </location>
</feature>
<feature type="region of interest" description="Disordered" evidence="3">
    <location>
        <begin position="217"/>
        <end position="236"/>
    </location>
</feature>
<evidence type="ECO:0000313" key="5">
    <source>
        <dbReference type="EMBL" id="VDN24698.1"/>
    </source>
</evidence>
<keyword evidence="6" id="KW-1185">Reference proteome</keyword>
<evidence type="ECO:0000259" key="4">
    <source>
        <dbReference type="Pfam" id="PF13891"/>
    </source>
</evidence>
<reference evidence="7" key="1">
    <citation type="submission" date="2016-06" db="UniProtKB">
        <authorList>
            <consortium name="WormBaseParasite"/>
        </authorList>
    </citation>
    <scope>IDENTIFICATION</scope>
</reference>
<dbReference type="WBParaSite" id="GPUH_0001476601-mRNA-1">
    <property type="protein sequence ID" value="GPUH_0001476601-mRNA-1"/>
    <property type="gene ID" value="GPUH_0001476601"/>
</dbReference>
<keyword evidence="2" id="KW-0539">Nucleus</keyword>
<feature type="region of interest" description="Disordered" evidence="3">
    <location>
        <begin position="1"/>
        <end position="53"/>
    </location>
</feature>
<proteinExistence type="predicted"/>
<sequence length="431" mass="47812">MADEQQQQTVSPDTICKEPEQLQQEQQKQQSQQQQQKQQQQQPQQQLQPQLQQQQQNEYDLETFQTRITNCTQYEERGYAVVPASVSFKGVSMQLDLKIDQKTLAAATNISKAVEQAVSSHLAFSGGVVPLESTDLSGSSPQSQSMPAGCGGWSYHRNQFSSVAESSARTSTTTNTTTIQSPVACDSSVESSSTSFMVFIFAESNPNELAATPLEVSGMDSSTESTSSMKRPSSSSYASTEYGVLDECFRPSTSSFAATASGASVATTAPSAAAPRKDRSGASSRFCEFSDPEKGQCRQRAIIEYRYCIRHILLDPTAPYIQCQHARKPKSRHDTNLRCTNAIRKDENRSFCKTHMIMNGLMEPKKRKQKRPDATVEVEEQDGSQWGNGPVEQPKRPLVLNTLDELQSKCFSDILIHYFLKREAKKCFKGT</sequence>
<reference evidence="5 6" key="2">
    <citation type="submission" date="2018-11" db="EMBL/GenBank/DDBJ databases">
        <authorList>
            <consortium name="Pathogen Informatics"/>
        </authorList>
    </citation>
    <scope>NUCLEOTIDE SEQUENCE [LARGE SCALE GENOMIC DNA]</scope>
</reference>
<name>A0A183E1A6_9BILA</name>
<dbReference type="Pfam" id="PF13891">
    <property type="entry name" value="zf-C3HC3H_KANSL2"/>
    <property type="match status" value="1"/>
</dbReference>
<evidence type="ECO:0000313" key="7">
    <source>
        <dbReference type="WBParaSite" id="GPUH_0001476601-mRNA-1"/>
    </source>
</evidence>
<dbReference type="AlphaFoldDB" id="A0A183E1A6"/>
<accession>A0A183E1A6</accession>
<dbReference type="PANTHER" id="PTHR16198">
    <property type="match status" value="1"/>
</dbReference>
<feature type="compositionally biased region" description="Low complexity" evidence="3">
    <location>
        <begin position="21"/>
        <end position="53"/>
    </location>
</feature>
<evidence type="ECO:0000256" key="1">
    <source>
        <dbReference type="ARBA" id="ARBA00004123"/>
    </source>
</evidence>
<dbReference type="Proteomes" id="UP000271098">
    <property type="component" value="Unassembled WGS sequence"/>
</dbReference>
<comment type="subcellular location">
    <subcellularLocation>
        <location evidence="1">Nucleus</location>
    </subcellularLocation>
</comment>
<evidence type="ECO:0000256" key="2">
    <source>
        <dbReference type="ARBA" id="ARBA00023242"/>
    </source>
</evidence>
<dbReference type="EMBL" id="UYRT01081606">
    <property type="protein sequence ID" value="VDN24698.1"/>
    <property type="molecule type" value="Genomic_DNA"/>
</dbReference>